<proteinExistence type="predicted"/>
<comment type="caution">
    <text evidence="1">The sequence shown here is derived from an EMBL/GenBank/DDBJ whole genome shotgun (WGS) entry which is preliminary data.</text>
</comment>
<dbReference type="RefSeq" id="XP_060324110.1">
    <property type="nucleotide sequence ID" value="XM_060478373.1"/>
</dbReference>
<dbReference type="AlphaFoldDB" id="A0AA39JFF0"/>
<name>A0AA39JFF0_ARMTA</name>
<dbReference type="InterPro" id="IPR036322">
    <property type="entry name" value="WD40_repeat_dom_sf"/>
</dbReference>
<dbReference type="GO" id="GO:0034455">
    <property type="term" value="C:t-UTP complex"/>
    <property type="evidence" value="ECO:0007669"/>
    <property type="project" value="TreeGrafter"/>
</dbReference>
<dbReference type="Proteomes" id="UP001175211">
    <property type="component" value="Unassembled WGS sequence"/>
</dbReference>
<sequence>MEPDQNFGVLNDLTMVDAGPSGEHIYTLTRTLEMPQGAVLCLGTTDDGQYLAVGGTGGITLWNLQYEKVLACPSGEGQRGATTVLTWVRETDEPMELLFFGTQNGHLVTWKQTILQGKVFEETQSLQICNPSEITCLDYDPSYNRLVAANHCGSIVLFSVESSLIPLSYITIPDYLPKVIFFGQVSGSDASRELLVLSLEGQIHVLRHHDRKMRKHKSLDVSGKIGNAAITSAKDILGIDDPSEGVALYRLQDGARVWTFPVPVRKSCRPRQVAFAEEGKVVVSGSDHGMVYVFDCRMGSKIDALRIDREDWVQTLATVSLKEKPCILAARSRELEKPALIFIWEKGTKTSTMTTILKPLTFG</sequence>
<gene>
    <name evidence="1" type="ORF">EV420DRAFT_1649882</name>
</gene>
<dbReference type="PANTHER" id="PTHR44163:SF1">
    <property type="entry name" value="U3 SMALL NUCLEOLAR RNA-ASSOCIATED PROTEIN 4 HOMOLOG"/>
    <property type="match status" value="1"/>
</dbReference>
<accession>A0AA39JFF0</accession>
<evidence type="ECO:0000313" key="1">
    <source>
        <dbReference type="EMBL" id="KAK0441771.1"/>
    </source>
</evidence>
<evidence type="ECO:0000313" key="2">
    <source>
        <dbReference type="Proteomes" id="UP001175211"/>
    </source>
</evidence>
<dbReference type="InterPro" id="IPR015943">
    <property type="entry name" value="WD40/YVTN_repeat-like_dom_sf"/>
</dbReference>
<dbReference type="GO" id="GO:0030686">
    <property type="term" value="C:90S preribosome"/>
    <property type="evidence" value="ECO:0007669"/>
    <property type="project" value="InterPro"/>
</dbReference>
<dbReference type="InterPro" id="IPR001680">
    <property type="entry name" value="WD40_rpt"/>
</dbReference>
<dbReference type="InterPro" id="IPR046351">
    <property type="entry name" value="UTP4"/>
</dbReference>
<dbReference type="SMART" id="SM00320">
    <property type="entry name" value="WD40"/>
    <property type="match status" value="3"/>
</dbReference>
<organism evidence="1 2">
    <name type="scientific">Armillaria tabescens</name>
    <name type="common">Ringless honey mushroom</name>
    <name type="synonym">Agaricus tabescens</name>
    <dbReference type="NCBI Taxonomy" id="1929756"/>
    <lineage>
        <taxon>Eukaryota</taxon>
        <taxon>Fungi</taxon>
        <taxon>Dikarya</taxon>
        <taxon>Basidiomycota</taxon>
        <taxon>Agaricomycotina</taxon>
        <taxon>Agaricomycetes</taxon>
        <taxon>Agaricomycetidae</taxon>
        <taxon>Agaricales</taxon>
        <taxon>Marasmiineae</taxon>
        <taxon>Physalacriaceae</taxon>
        <taxon>Desarmillaria</taxon>
    </lineage>
</organism>
<dbReference type="SUPFAM" id="SSF50978">
    <property type="entry name" value="WD40 repeat-like"/>
    <property type="match status" value="1"/>
</dbReference>
<dbReference type="Pfam" id="PF00400">
    <property type="entry name" value="WD40"/>
    <property type="match status" value="1"/>
</dbReference>
<dbReference type="GO" id="GO:0000462">
    <property type="term" value="P:maturation of SSU-rRNA from tricistronic rRNA transcript (SSU-rRNA, 5.8S rRNA, LSU-rRNA)"/>
    <property type="evidence" value="ECO:0007669"/>
    <property type="project" value="InterPro"/>
</dbReference>
<dbReference type="GO" id="GO:0003723">
    <property type="term" value="F:RNA binding"/>
    <property type="evidence" value="ECO:0007669"/>
    <property type="project" value="TreeGrafter"/>
</dbReference>
<protein>
    <submittedName>
        <fullName evidence="1">WD40-repeat-containing domain protein</fullName>
    </submittedName>
</protein>
<reference evidence="1" key="1">
    <citation type="submission" date="2023-06" db="EMBL/GenBank/DDBJ databases">
        <authorList>
            <consortium name="Lawrence Berkeley National Laboratory"/>
            <person name="Ahrendt S."/>
            <person name="Sahu N."/>
            <person name="Indic B."/>
            <person name="Wong-Bajracharya J."/>
            <person name="Merenyi Z."/>
            <person name="Ke H.-M."/>
            <person name="Monk M."/>
            <person name="Kocsube S."/>
            <person name="Drula E."/>
            <person name="Lipzen A."/>
            <person name="Balint B."/>
            <person name="Henrissat B."/>
            <person name="Andreopoulos B."/>
            <person name="Martin F.M."/>
            <person name="Harder C.B."/>
            <person name="Rigling D."/>
            <person name="Ford K.L."/>
            <person name="Foster G.D."/>
            <person name="Pangilinan J."/>
            <person name="Papanicolaou A."/>
            <person name="Barry K."/>
            <person name="LaButti K."/>
            <person name="Viragh M."/>
            <person name="Koriabine M."/>
            <person name="Yan M."/>
            <person name="Riley R."/>
            <person name="Champramary S."/>
            <person name="Plett K.L."/>
            <person name="Tsai I.J."/>
            <person name="Slot J."/>
            <person name="Sipos G."/>
            <person name="Plett J."/>
            <person name="Nagy L.G."/>
            <person name="Grigoriev I.V."/>
        </authorList>
    </citation>
    <scope>NUCLEOTIDE SEQUENCE</scope>
    <source>
        <strain evidence="1">CCBAS 213</strain>
    </source>
</reference>
<dbReference type="PANTHER" id="PTHR44163">
    <property type="entry name" value="U3 SMALL NUCLEOLAR RNA-ASSOCIATED PROTEIN 4 HOMOLOG"/>
    <property type="match status" value="1"/>
</dbReference>
<dbReference type="EMBL" id="JAUEPS010000067">
    <property type="protein sequence ID" value="KAK0441771.1"/>
    <property type="molecule type" value="Genomic_DNA"/>
</dbReference>
<dbReference type="Gene3D" id="2.130.10.10">
    <property type="entry name" value="YVTN repeat-like/Quinoprotein amine dehydrogenase"/>
    <property type="match status" value="2"/>
</dbReference>
<keyword evidence="2" id="KW-1185">Reference proteome</keyword>
<dbReference type="GeneID" id="85361921"/>
<dbReference type="GO" id="GO:0032040">
    <property type="term" value="C:small-subunit processome"/>
    <property type="evidence" value="ECO:0007669"/>
    <property type="project" value="TreeGrafter"/>
</dbReference>